<evidence type="ECO:0000256" key="1">
    <source>
        <dbReference type="SAM" id="MobiDB-lite"/>
    </source>
</evidence>
<dbReference type="InterPro" id="IPR036638">
    <property type="entry name" value="HLH_DNA-bd_sf"/>
</dbReference>
<feature type="compositionally biased region" description="Polar residues" evidence="1">
    <location>
        <begin position="513"/>
        <end position="533"/>
    </location>
</feature>
<evidence type="ECO:0000313" key="4">
    <source>
        <dbReference type="Proteomes" id="UP001163046"/>
    </source>
</evidence>
<feature type="compositionally biased region" description="Basic and acidic residues" evidence="1">
    <location>
        <begin position="947"/>
        <end position="958"/>
    </location>
</feature>
<dbReference type="SUPFAM" id="SSF47459">
    <property type="entry name" value="HLH, helix-loop-helix DNA-binding domain"/>
    <property type="match status" value="1"/>
</dbReference>
<evidence type="ECO:0000313" key="3">
    <source>
        <dbReference type="EMBL" id="KAJ7321502.1"/>
    </source>
</evidence>
<feature type="region of interest" description="Disordered" evidence="1">
    <location>
        <begin position="893"/>
        <end position="1029"/>
    </location>
</feature>
<feature type="compositionally biased region" description="Basic and acidic residues" evidence="1">
    <location>
        <begin position="584"/>
        <end position="597"/>
    </location>
</feature>
<feature type="compositionally biased region" description="Pro residues" evidence="1">
    <location>
        <begin position="351"/>
        <end position="361"/>
    </location>
</feature>
<dbReference type="Proteomes" id="UP001163046">
    <property type="component" value="Unassembled WGS sequence"/>
</dbReference>
<dbReference type="CDD" id="cd00083">
    <property type="entry name" value="bHLH_SF"/>
    <property type="match status" value="1"/>
</dbReference>
<sequence length="1029" mass="112079">MDDTEESVDSSVTQEPFFNPPKGDRSSTHNFTASQSSGQDDNCAATQISESIMDSERTEIKHSSNTSVNSAGDSKQVCPAVPDHSVPCDDQSPMSISVSSPIAALVPTTNKSIPTQQLQEQSILSETGSTANEEVTNLDGSSSVGYQVINYVSGDDISNNNYSFTVSQEEGYNALTDEDSCDASYLQSVRDSANAFNQQYRDKRDVEESSTAAGPFSPEAFFSSIPLFRKLRKRPAAILPKLTDASTNYCQSDQLYSIGSHAVPSFALVMQDSNQGVPIAPKPNPNAKVSCYVLVVPAPLYYDNFTAQENLQLQQDHHEDISETDPPEPHPAITEIETTPEATQLSNLGPMYPPEWTPQPQMPARTPLPSTLMRVSPSPNRGSKSSPIITVSTTSTPIQPLQGNKQQYVIVQGNHRHLQGTASYKDSFTTPTLQENHQPIYLQGLPPQGFRRLWKTKEGSCTERTTTKRSLAPLFSKISQSVSQEATVPQMEKSPLTCIRSKLPCDREVPETDSMSPVRNLLTNEKSSDSLTPTPAVEETGSQTTTSTDGTVQECQNKNELELPLHSENNETDENTVTPTSKGRHGEDKERKKTRDRRYDAELKKAFHELRQVVPRLQMSSSRGKILQETIKYIGILEKKVLDAGLWSTLQSIEAAQRIAQLEGAAEEIPGEKTQGVTDLSCDVPDVCGSLVSNTVEEPLTMASEEEGVENSQETTTTALTSPIILIPSASLSTDELSCSFVSHEGAVVSIDSVDTNVEGVTVEELPLPIQFQQIQFLAVDQSDENPVLSPHSPNGPQSEEPHTRLIPVVEVPGYTESSEYLGVTQGGLSDLGVALSPLLSPLGILLSPGGDRNQESTITVVLESKEGANAEENVHVMSGICTDMTSIAASVEVTTDQRDNRTSLSTSKTRRSSKSRPAQIVPSLSPLQAGEDDSTRNTPRCRNRRVLQDHSNFEDARSPVIGEGRGRRRRLKDHPPKQRLHGDADENSAFAANQSRTPPGRVSGVLLGGKRKTPSPHRGVGTKRVRRI</sequence>
<dbReference type="Gene3D" id="4.10.280.10">
    <property type="entry name" value="Helix-loop-helix DNA-binding domain"/>
    <property type="match status" value="1"/>
</dbReference>
<feature type="compositionally biased region" description="Basic residues" evidence="1">
    <location>
        <begin position="1010"/>
        <end position="1029"/>
    </location>
</feature>
<gene>
    <name evidence="3" type="ORF">OS493_034556</name>
</gene>
<dbReference type="OrthoDB" id="5973526at2759"/>
<dbReference type="InterPro" id="IPR011598">
    <property type="entry name" value="bHLH_dom"/>
</dbReference>
<name>A0A9X0CDZ4_9CNID</name>
<feature type="region of interest" description="Disordered" evidence="1">
    <location>
        <begin position="344"/>
        <end position="388"/>
    </location>
</feature>
<proteinExistence type="predicted"/>
<dbReference type="SMART" id="SM00353">
    <property type="entry name" value="HLH"/>
    <property type="match status" value="1"/>
</dbReference>
<feature type="compositionally biased region" description="Low complexity" evidence="1">
    <location>
        <begin position="537"/>
        <end position="553"/>
    </location>
</feature>
<dbReference type="AlphaFoldDB" id="A0A9X0CDZ4"/>
<dbReference type="EMBL" id="MU827826">
    <property type="protein sequence ID" value="KAJ7321502.1"/>
    <property type="molecule type" value="Genomic_DNA"/>
</dbReference>
<evidence type="ECO:0000259" key="2">
    <source>
        <dbReference type="PROSITE" id="PS50888"/>
    </source>
</evidence>
<dbReference type="PROSITE" id="PS50888">
    <property type="entry name" value="BHLH"/>
    <property type="match status" value="1"/>
</dbReference>
<comment type="caution">
    <text evidence="3">The sequence shown here is derived from an EMBL/GenBank/DDBJ whole genome shotgun (WGS) entry which is preliminary data.</text>
</comment>
<feature type="compositionally biased region" description="Basic and acidic residues" evidence="1">
    <location>
        <begin position="974"/>
        <end position="985"/>
    </location>
</feature>
<protein>
    <recommendedName>
        <fullName evidence="2">BHLH domain-containing protein</fullName>
    </recommendedName>
</protein>
<feature type="compositionally biased region" description="Polar residues" evidence="1">
    <location>
        <begin position="28"/>
        <end position="52"/>
    </location>
</feature>
<feature type="domain" description="BHLH" evidence="2">
    <location>
        <begin position="587"/>
        <end position="637"/>
    </location>
</feature>
<feature type="compositionally biased region" description="Polar residues" evidence="1">
    <location>
        <begin position="63"/>
        <end position="73"/>
    </location>
</feature>
<organism evidence="3 4">
    <name type="scientific">Desmophyllum pertusum</name>
    <dbReference type="NCBI Taxonomy" id="174260"/>
    <lineage>
        <taxon>Eukaryota</taxon>
        <taxon>Metazoa</taxon>
        <taxon>Cnidaria</taxon>
        <taxon>Anthozoa</taxon>
        <taxon>Hexacorallia</taxon>
        <taxon>Scleractinia</taxon>
        <taxon>Caryophylliina</taxon>
        <taxon>Caryophylliidae</taxon>
        <taxon>Desmophyllum</taxon>
    </lineage>
</organism>
<dbReference type="GO" id="GO:0046983">
    <property type="term" value="F:protein dimerization activity"/>
    <property type="evidence" value="ECO:0007669"/>
    <property type="project" value="InterPro"/>
</dbReference>
<feature type="compositionally biased region" description="Basic and acidic residues" evidence="1">
    <location>
        <begin position="557"/>
        <end position="569"/>
    </location>
</feature>
<accession>A0A9X0CDZ4</accession>
<dbReference type="Pfam" id="PF00010">
    <property type="entry name" value="HLH"/>
    <property type="match status" value="1"/>
</dbReference>
<reference evidence="3" key="1">
    <citation type="submission" date="2023-01" db="EMBL/GenBank/DDBJ databases">
        <title>Genome assembly of the deep-sea coral Lophelia pertusa.</title>
        <authorList>
            <person name="Herrera S."/>
            <person name="Cordes E."/>
        </authorList>
    </citation>
    <scope>NUCLEOTIDE SEQUENCE</scope>
    <source>
        <strain evidence="3">USNM1676648</strain>
        <tissue evidence="3">Polyp</tissue>
    </source>
</reference>
<feature type="region of interest" description="Disordered" evidence="1">
    <location>
        <begin position="1"/>
        <end position="82"/>
    </location>
</feature>
<feature type="region of interest" description="Disordered" evidence="1">
    <location>
        <begin position="507"/>
        <end position="597"/>
    </location>
</feature>
<keyword evidence="4" id="KW-1185">Reference proteome</keyword>